<reference evidence="1 2" key="1">
    <citation type="journal article" date="2005" name="J. Bacteriol.">
        <title>Insights on evolution of virulence and resistance from the complete genome analysis of an early methicillin-resistant Staphylococcus aureus strain and a biofilm-producing methicillin-resistant Staphylococcus epidermidis strain.</title>
        <authorList>
            <person name="Gill S.R."/>
            <person name="Fouts D.E."/>
            <person name="Archer G.L."/>
            <person name="Mongodin E.F."/>
            <person name="Deboy R.T."/>
            <person name="Ravel J."/>
            <person name="Paulsen I.T."/>
            <person name="Kolonay J.F."/>
            <person name="Brinkac L."/>
            <person name="Beanan M."/>
            <person name="Dodson R.J."/>
            <person name="Daugherty S.C."/>
            <person name="Madupu R."/>
            <person name="Angiuoli S.V."/>
            <person name="Durkin A.S."/>
            <person name="Haft D.H."/>
            <person name="Vamathevan J."/>
            <person name="Khouri H."/>
            <person name="Utterback T."/>
            <person name="Lee C."/>
            <person name="Dimitrov G."/>
            <person name="Jiang L."/>
            <person name="Qin H."/>
            <person name="Weidman J."/>
            <person name="Tran K."/>
            <person name="Kang K."/>
            <person name="Hance I.R."/>
            <person name="Nelson K.E."/>
            <person name="Fraser C.M."/>
        </authorList>
    </citation>
    <scope>NUCLEOTIDE SEQUENCE [LARGE SCALE GENOMIC DNA]</scope>
    <source>
        <strain evidence="1 2">COL</strain>
    </source>
</reference>
<gene>
    <name evidence="1" type="ordered locus">SACOL0965</name>
</gene>
<sequence length="44" mass="5523">MYLINKIDIYVTFHTYFSTNISNWRQTLKHFLYNLHVFLNTFKH</sequence>
<evidence type="ECO:0000313" key="1">
    <source>
        <dbReference type="EMBL" id="AAW37933.1"/>
    </source>
</evidence>
<dbReference type="AlphaFoldDB" id="A0A0H2WYT8"/>
<name>A0A0H2WYT8_STAAC</name>
<evidence type="ECO:0000313" key="2">
    <source>
        <dbReference type="Proteomes" id="UP000000530"/>
    </source>
</evidence>
<dbReference type="HOGENOM" id="CLU_217296_0_0_9"/>
<protein>
    <submittedName>
        <fullName evidence="1">Uncharacterized protein</fullName>
    </submittedName>
</protein>
<organism evidence="1 2">
    <name type="scientific">Staphylococcus aureus (strain COL)</name>
    <dbReference type="NCBI Taxonomy" id="93062"/>
    <lineage>
        <taxon>Bacteria</taxon>
        <taxon>Bacillati</taxon>
        <taxon>Bacillota</taxon>
        <taxon>Bacilli</taxon>
        <taxon>Bacillales</taxon>
        <taxon>Staphylococcaceae</taxon>
        <taxon>Staphylococcus</taxon>
    </lineage>
</organism>
<accession>A0A0H2WYT8</accession>
<dbReference type="KEGG" id="sac:SACOL0965"/>
<proteinExistence type="predicted"/>
<dbReference type="EMBL" id="CP000046">
    <property type="protein sequence ID" value="AAW37933.1"/>
    <property type="molecule type" value="Genomic_DNA"/>
</dbReference>
<dbReference type="Proteomes" id="UP000000530">
    <property type="component" value="Chromosome"/>
</dbReference>